<dbReference type="Proteomes" id="UP000499080">
    <property type="component" value="Unassembled WGS sequence"/>
</dbReference>
<evidence type="ECO:0000313" key="3">
    <source>
        <dbReference type="EMBL" id="GBM47583.1"/>
    </source>
</evidence>
<feature type="non-terminal residue" evidence="3">
    <location>
        <position position="1"/>
    </location>
</feature>
<name>A0A4Y2G1U2_ARAVE</name>
<sequence length="194" mass="22613">NQKSSEVRGEILFSQPDVMEDFNTVYKGQIISDIVIKTRSATYPAHKVVLFAGSCTLREIFTKDFRDESTKLFEIEDLDDDTVSRMLPFMYTDSLEDVQWDTAMKLYRAAVVYQIERLKIKSSCFLLEKVDVSNASDLLLMAHEHHDAKLKTIVEDFIFMHYKEIFGSDQWAVFSEANCRLANDTMRSLFRRHE</sequence>
<evidence type="ECO:0000313" key="4">
    <source>
        <dbReference type="Proteomes" id="UP000499080"/>
    </source>
</evidence>
<gene>
    <name evidence="3" type="ORF">AVEN_153245_1</name>
    <name evidence="2" type="ORF">AVEN_50376_1</name>
</gene>
<dbReference type="EMBL" id="BGPR01176209">
    <property type="protein sequence ID" value="GBM47583.1"/>
    <property type="molecule type" value="Genomic_DNA"/>
</dbReference>
<dbReference type="AlphaFoldDB" id="A0A4Y2G1U2"/>
<reference evidence="3 4" key="1">
    <citation type="journal article" date="2019" name="Sci. Rep.">
        <title>Orb-weaving spider Araneus ventricosus genome elucidates the spidroin gene catalogue.</title>
        <authorList>
            <person name="Kono N."/>
            <person name="Nakamura H."/>
            <person name="Ohtoshi R."/>
            <person name="Moran D.A.P."/>
            <person name="Shinohara A."/>
            <person name="Yoshida Y."/>
            <person name="Fujiwara M."/>
            <person name="Mori M."/>
            <person name="Tomita M."/>
            <person name="Arakawa K."/>
        </authorList>
    </citation>
    <scope>NUCLEOTIDE SEQUENCE [LARGE SCALE GENOMIC DNA]</scope>
</reference>
<dbReference type="InterPro" id="IPR011333">
    <property type="entry name" value="SKP1/BTB/POZ_sf"/>
</dbReference>
<dbReference type="SUPFAM" id="SSF54695">
    <property type="entry name" value="POZ domain"/>
    <property type="match status" value="1"/>
</dbReference>
<accession>A0A4Y2G1U2</accession>
<dbReference type="SMART" id="SM00225">
    <property type="entry name" value="BTB"/>
    <property type="match status" value="1"/>
</dbReference>
<evidence type="ECO:0000313" key="2">
    <source>
        <dbReference type="EMBL" id="GBM47352.1"/>
    </source>
</evidence>
<protein>
    <recommendedName>
        <fullName evidence="1">BTB domain-containing protein</fullName>
    </recommendedName>
</protein>
<feature type="domain" description="BTB" evidence="1">
    <location>
        <begin position="32"/>
        <end position="99"/>
    </location>
</feature>
<organism evidence="3 4">
    <name type="scientific">Araneus ventricosus</name>
    <name type="common">Orbweaver spider</name>
    <name type="synonym">Epeira ventricosa</name>
    <dbReference type="NCBI Taxonomy" id="182803"/>
    <lineage>
        <taxon>Eukaryota</taxon>
        <taxon>Metazoa</taxon>
        <taxon>Ecdysozoa</taxon>
        <taxon>Arthropoda</taxon>
        <taxon>Chelicerata</taxon>
        <taxon>Arachnida</taxon>
        <taxon>Araneae</taxon>
        <taxon>Araneomorphae</taxon>
        <taxon>Entelegynae</taxon>
        <taxon>Araneoidea</taxon>
        <taxon>Araneidae</taxon>
        <taxon>Araneus</taxon>
    </lineage>
</organism>
<dbReference type="OrthoDB" id="6359943at2759"/>
<dbReference type="InterPro" id="IPR000210">
    <property type="entry name" value="BTB/POZ_dom"/>
</dbReference>
<dbReference type="Pfam" id="PF00651">
    <property type="entry name" value="BTB"/>
    <property type="match status" value="1"/>
</dbReference>
<keyword evidence="4" id="KW-1185">Reference proteome</keyword>
<dbReference type="EMBL" id="BGPR01176133">
    <property type="protein sequence ID" value="GBM47352.1"/>
    <property type="molecule type" value="Genomic_DNA"/>
</dbReference>
<dbReference type="Gene3D" id="1.25.40.420">
    <property type="match status" value="1"/>
</dbReference>
<comment type="caution">
    <text evidence="3">The sequence shown here is derived from an EMBL/GenBank/DDBJ whole genome shotgun (WGS) entry which is preliminary data.</text>
</comment>
<evidence type="ECO:0000259" key="1">
    <source>
        <dbReference type="PROSITE" id="PS50097"/>
    </source>
</evidence>
<dbReference type="PANTHER" id="PTHR24413">
    <property type="entry name" value="SPECKLE-TYPE POZ PROTEIN"/>
    <property type="match status" value="1"/>
</dbReference>
<dbReference type="PROSITE" id="PS50097">
    <property type="entry name" value="BTB"/>
    <property type="match status" value="1"/>
</dbReference>
<proteinExistence type="predicted"/>
<dbReference type="Gene3D" id="3.30.710.10">
    <property type="entry name" value="Potassium Channel Kv1.1, Chain A"/>
    <property type="match status" value="1"/>
</dbReference>